<keyword evidence="3 6" id="KW-0488">Methylation</keyword>
<dbReference type="InterPro" id="IPR000352">
    <property type="entry name" value="Pep_chain_release_fac_I"/>
</dbReference>
<dbReference type="Proteomes" id="UP001431532">
    <property type="component" value="Unassembled WGS sequence"/>
</dbReference>
<evidence type="ECO:0000256" key="4">
    <source>
        <dbReference type="ARBA" id="ARBA00022917"/>
    </source>
</evidence>
<protein>
    <recommendedName>
        <fullName evidence="5 6">Peptide chain release factor 1</fullName>
        <shortName evidence="6">RF-1</shortName>
    </recommendedName>
</protein>
<proteinExistence type="inferred from homology"/>
<dbReference type="PANTHER" id="PTHR43804:SF7">
    <property type="entry name" value="LD18447P"/>
    <property type="match status" value="1"/>
</dbReference>
<dbReference type="FunFam" id="3.30.160.20:FF:000004">
    <property type="entry name" value="Peptide chain release factor 1"/>
    <property type="match status" value="1"/>
</dbReference>
<dbReference type="AlphaFoldDB" id="A0AAW6UBC4"/>
<dbReference type="NCBIfam" id="NF001859">
    <property type="entry name" value="PRK00591.1"/>
    <property type="match status" value="1"/>
</dbReference>
<gene>
    <name evidence="6 9" type="primary">prfA</name>
    <name evidence="9" type="ORF">QJ521_07960</name>
</gene>
<keyword evidence="6" id="KW-0963">Cytoplasm</keyword>
<keyword evidence="10" id="KW-1185">Reference proteome</keyword>
<comment type="similarity">
    <text evidence="2 6">Belongs to the prokaryotic/mitochondrial release factor family.</text>
</comment>
<evidence type="ECO:0000256" key="3">
    <source>
        <dbReference type="ARBA" id="ARBA00022481"/>
    </source>
</evidence>
<dbReference type="RefSeq" id="WP_282839931.1">
    <property type="nucleotide sequence ID" value="NZ_JASCXW010000030.1"/>
</dbReference>
<feature type="domain" description="Peptide chain release factor" evidence="8">
    <location>
        <begin position="61"/>
        <end position="175"/>
    </location>
</feature>
<evidence type="ECO:0000259" key="8">
    <source>
        <dbReference type="SMART" id="SM00937"/>
    </source>
</evidence>
<comment type="function">
    <text evidence="1 6">Peptide chain release factor 1 directs the termination of translation in response to the peptide chain termination codons UAG and UAA.</text>
</comment>
<dbReference type="Pfam" id="PF00472">
    <property type="entry name" value="RF-1"/>
    <property type="match status" value="1"/>
</dbReference>
<evidence type="ECO:0000256" key="2">
    <source>
        <dbReference type="ARBA" id="ARBA00010835"/>
    </source>
</evidence>
<dbReference type="NCBIfam" id="TIGR00019">
    <property type="entry name" value="prfA"/>
    <property type="match status" value="1"/>
</dbReference>
<evidence type="ECO:0000256" key="6">
    <source>
        <dbReference type="HAMAP-Rule" id="MF_00093"/>
    </source>
</evidence>
<evidence type="ECO:0000256" key="7">
    <source>
        <dbReference type="SAM" id="Coils"/>
    </source>
</evidence>
<dbReference type="InterPro" id="IPR004373">
    <property type="entry name" value="RF-1"/>
</dbReference>
<comment type="PTM">
    <text evidence="6">Methylated by PrmC. Methylation increases the termination efficiency of RF1.</text>
</comment>
<keyword evidence="4 6" id="KW-0648">Protein biosynthesis</keyword>
<dbReference type="Gene3D" id="3.30.160.20">
    <property type="match status" value="1"/>
</dbReference>
<organism evidence="9 10">
    <name type="scientific">Peloplasma aerotolerans</name>
    <dbReference type="NCBI Taxonomy" id="3044389"/>
    <lineage>
        <taxon>Bacteria</taxon>
        <taxon>Bacillati</taxon>
        <taxon>Mycoplasmatota</taxon>
        <taxon>Mollicutes</taxon>
        <taxon>Acholeplasmatales</taxon>
        <taxon>Acholeplasmataceae</taxon>
        <taxon>Peloplasma</taxon>
    </lineage>
</organism>
<keyword evidence="7" id="KW-0175">Coiled coil</keyword>
<dbReference type="Pfam" id="PF03462">
    <property type="entry name" value="PCRF"/>
    <property type="match status" value="1"/>
</dbReference>
<dbReference type="GO" id="GO:0005737">
    <property type="term" value="C:cytoplasm"/>
    <property type="evidence" value="ECO:0007669"/>
    <property type="project" value="UniProtKB-SubCell"/>
</dbReference>
<feature type="coiled-coil region" evidence="7">
    <location>
        <begin position="5"/>
        <end position="92"/>
    </location>
</feature>
<name>A0AAW6UBC4_9MOLU</name>
<dbReference type="PANTHER" id="PTHR43804">
    <property type="entry name" value="LD18447P"/>
    <property type="match status" value="1"/>
</dbReference>
<dbReference type="GO" id="GO:0016149">
    <property type="term" value="F:translation release factor activity, codon specific"/>
    <property type="evidence" value="ECO:0007669"/>
    <property type="project" value="UniProtKB-UniRule"/>
</dbReference>
<dbReference type="SUPFAM" id="SSF75620">
    <property type="entry name" value="Release factor"/>
    <property type="match status" value="1"/>
</dbReference>
<dbReference type="InterPro" id="IPR005139">
    <property type="entry name" value="PCRF"/>
</dbReference>
<sequence length="354" mass="40542">MFERLEILEKQYQEMQDKLASGKLEVKEMTNLLKESSAISETVETYRFFKNKSQELKDLEEMIEDESDHDLIDMANTEIDKLKNTLEKTEEKLKILLLPTDPNDEKNVIMEIKGAAGGDEGNIFAGDLFRMYSKYAESKGWKIEILSSMEGSMGGYTSIEFMITGKRIYSFLKYESGTHRVQRVPETESMGRVHTSTATVLVMPEAEEIELDIKWEDIRFDTYNSSGPGGQSVNTTKSAVRLTHIPSGLVVACQEGKSQHENKDKAFRLLKTRLFDSILQEQMDKEGAERKALIGRGDRSEKIRTYNYPQNRVSDHRIGLTLQRLDAVMEGRLDLIIEPLLNEFQKRMLTGEEL</sequence>
<evidence type="ECO:0000313" key="10">
    <source>
        <dbReference type="Proteomes" id="UP001431532"/>
    </source>
</evidence>
<evidence type="ECO:0000313" key="9">
    <source>
        <dbReference type="EMBL" id="MDI6453498.1"/>
    </source>
</evidence>
<comment type="caution">
    <text evidence="9">The sequence shown here is derived from an EMBL/GenBank/DDBJ whole genome shotgun (WGS) entry which is preliminary data.</text>
</comment>
<dbReference type="InterPro" id="IPR045853">
    <property type="entry name" value="Pep_chain_release_fac_I_sf"/>
</dbReference>
<feature type="modified residue" description="N5-methylglutamine" evidence="6">
    <location>
        <position position="231"/>
    </location>
</feature>
<dbReference type="Gene3D" id="3.30.70.1660">
    <property type="match status" value="1"/>
</dbReference>
<evidence type="ECO:0000256" key="1">
    <source>
        <dbReference type="ARBA" id="ARBA00002986"/>
    </source>
</evidence>
<dbReference type="FunFam" id="3.30.70.1660:FF:000002">
    <property type="entry name" value="Peptide chain release factor 1"/>
    <property type="match status" value="1"/>
</dbReference>
<dbReference type="EMBL" id="JASCXW010000030">
    <property type="protein sequence ID" value="MDI6453498.1"/>
    <property type="molecule type" value="Genomic_DNA"/>
</dbReference>
<accession>A0AAW6UBC4</accession>
<dbReference type="Gene3D" id="6.10.140.1950">
    <property type="match status" value="1"/>
</dbReference>
<evidence type="ECO:0000256" key="5">
    <source>
        <dbReference type="ARBA" id="ARBA00050039"/>
    </source>
</evidence>
<dbReference type="InterPro" id="IPR050057">
    <property type="entry name" value="Prokaryotic/Mito_RF"/>
</dbReference>
<reference evidence="9" key="1">
    <citation type="submission" date="2023-05" db="EMBL/GenBank/DDBJ databases">
        <title>Mariniplasma microaerophilum sp. nov., a novel anaerobic mollicute isolated from terrestrial mud volcano, Taman Peninsula, Russia.</title>
        <authorList>
            <person name="Khomyakova M.A."/>
            <person name="Merkel A.Y."/>
            <person name="Slobodkin A.I."/>
        </authorList>
    </citation>
    <scope>NUCLEOTIDE SEQUENCE</scope>
    <source>
        <strain evidence="9">M4Ah</strain>
    </source>
</reference>
<dbReference type="HAMAP" id="MF_00093">
    <property type="entry name" value="Rel_fac_1"/>
    <property type="match status" value="1"/>
</dbReference>
<comment type="subcellular location">
    <subcellularLocation>
        <location evidence="6">Cytoplasm</location>
    </subcellularLocation>
</comment>
<dbReference type="SMART" id="SM00937">
    <property type="entry name" value="PCRF"/>
    <property type="match status" value="1"/>
</dbReference>